<reference evidence="2 3" key="1">
    <citation type="submission" date="2022-02" db="EMBL/GenBank/DDBJ databases">
        <title>Halomonas fukangensis sp. nov., a halophilic bacterium isolated from a bulk soil of Kalidium foliatum at Fukang.</title>
        <authorList>
            <person name="Huang Y."/>
        </authorList>
    </citation>
    <scope>NUCLEOTIDE SEQUENCE [LARGE SCALE GENOMIC DNA]</scope>
    <source>
        <strain evidence="2 3">EGI 63088</strain>
    </source>
</reference>
<evidence type="ECO:0000256" key="1">
    <source>
        <dbReference type="SAM" id="MobiDB-lite"/>
    </source>
</evidence>
<feature type="region of interest" description="Disordered" evidence="1">
    <location>
        <begin position="22"/>
        <end position="74"/>
    </location>
</feature>
<feature type="compositionally biased region" description="Basic and acidic residues" evidence="1">
    <location>
        <begin position="51"/>
        <end position="60"/>
    </location>
</feature>
<dbReference type="EMBL" id="JAKVPY010000014">
    <property type="protein sequence ID" value="MCH4563955.1"/>
    <property type="molecule type" value="Genomic_DNA"/>
</dbReference>
<organism evidence="2 3">
    <name type="scientific">Halomonas flagellata</name>
    <dbReference type="NCBI Taxonomy" id="2920385"/>
    <lineage>
        <taxon>Bacteria</taxon>
        <taxon>Pseudomonadati</taxon>
        <taxon>Pseudomonadota</taxon>
        <taxon>Gammaproteobacteria</taxon>
        <taxon>Oceanospirillales</taxon>
        <taxon>Halomonadaceae</taxon>
        <taxon>Halomonas</taxon>
    </lineage>
</organism>
<evidence type="ECO:0008006" key="4">
    <source>
        <dbReference type="Google" id="ProtNLM"/>
    </source>
</evidence>
<name>A0ABS9RVW8_9GAMM</name>
<accession>A0ABS9RVW8</accession>
<dbReference type="RefSeq" id="WP_146218746.1">
    <property type="nucleotide sequence ID" value="NZ_JAKVPY010000014.1"/>
</dbReference>
<keyword evidence="3" id="KW-1185">Reference proteome</keyword>
<protein>
    <recommendedName>
        <fullName evidence="4">Lipoprotein</fullName>
    </recommendedName>
</protein>
<gene>
    <name evidence="2" type="ORF">MKP05_12550</name>
</gene>
<proteinExistence type="predicted"/>
<sequence>MKYAQPLLPMILTVGLLTGCAGQPTEFRSDRETPEGPGMLSGEEGGWVLFGEKRRQRSEESSSGGPLPDEGEFREYQEWKERARESGEYEEFQDWLRWREYRRWQEAQ</sequence>
<evidence type="ECO:0000313" key="3">
    <source>
        <dbReference type="Proteomes" id="UP001202117"/>
    </source>
</evidence>
<dbReference type="PROSITE" id="PS51257">
    <property type="entry name" value="PROKAR_LIPOPROTEIN"/>
    <property type="match status" value="1"/>
</dbReference>
<comment type="caution">
    <text evidence="2">The sequence shown here is derived from an EMBL/GenBank/DDBJ whole genome shotgun (WGS) entry which is preliminary data.</text>
</comment>
<dbReference type="Proteomes" id="UP001202117">
    <property type="component" value="Unassembled WGS sequence"/>
</dbReference>
<evidence type="ECO:0000313" key="2">
    <source>
        <dbReference type="EMBL" id="MCH4563955.1"/>
    </source>
</evidence>